<gene>
    <name evidence="2" type="ORF">NX801_21770</name>
</gene>
<dbReference type="InterPro" id="IPR052907">
    <property type="entry name" value="Beta-lactamase/esterase"/>
</dbReference>
<keyword evidence="3" id="KW-1185">Reference proteome</keyword>
<dbReference type="RefSeq" id="WP_258789498.1">
    <property type="nucleotide sequence ID" value="NZ_JANUGQ010000020.1"/>
</dbReference>
<proteinExistence type="predicted"/>
<protein>
    <submittedName>
        <fullName evidence="2">Beta-lactamase family protein</fullName>
    </submittedName>
</protein>
<evidence type="ECO:0000313" key="2">
    <source>
        <dbReference type="EMBL" id="MCS0638232.1"/>
    </source>
</evidence>
<name>A0ABT2CLD6_9ACTN</name>
<evidence type="ECO:0000313" key="3">
    <source>
        <dbReference type="Proteomes" id="UP001431313"/>
    </source>
</evidence>
<dbReference type="PANTHER" id="PTHR43319:SF3">
    <property type="entry name" value="BETA-LACTAMASE-RELATED DOMAIN-CONTAINING PROTEIN"/>
    <property type="match status" value="1"/>
</dbReference>
<dbReference type="InterPro" id="IPR001466">
    <property type="entry name" value="Beta-lactam-related"/>
</dbReference>
<comment type="caution">
    <text evidence="2">The sequence shown here is derived from an EMBL/GenBank/DDBJ whole genome shotgun (WGS) entry which is preliminary data.</text>
</comment>
<sequence length="409" mass="42922">MAEQRTAGTAGAAGAVGATEAVGAAGDGRRRVRGTVAAGFEAVREEFAAVVREERPDYAGQLAAYVRGRKVVDLWAGPATGPDTLFAVYSSTKGAAHLAVALLVQERALELDRPVAGYWPEFAARGKGAITLRQLLAHQAGVVGVDGGFTPAELADDRAVAARLADQRPFWRPGAGFGYHAFVIGALTGEVVFRVTGRTLQEVYEERIRAPYGLDFFLGLPEEHEPRYRSVLPMEPTPEQRAELAAVPDGPATLAAITYNRNAVPPTDIEALLNSRAVRARGSASFGGVASARGLAGLYAAATGVLGDREALLRPETAAEFAQPHSIGPDLVHGEQDVFALGFRSSSHDYPWLGAGSFGHGGAAGSQALADPRAGLAYGYTRRRYAYPGGAAPENERLLRAVHSAALAG</sequence>
<organism evidence="2 3">
    <name type="scientific">Streptomyces pyxinae</name>
    <dbReference type="NCBI Taxonomy" id="2970734"/>
    <lineage>
        <taxon>Bacteria</taxon>
        <taxon>Bacillati</taxon>
        <taxon>Actinomycetota</taxon>
        <taxon>Actinomycetes</taxon>
        <taxon>Kitasatosporales</taxon>
        <taxon>Streptomycetaceae</taxon>
        <taxon>Streptomyces</taxon>
    </lineage>
</organism>
<dbReference type="PANTHER" id="PTHR43319">
    <property type="entry name" value="BETA-LACTAMASE-RELATED"/>
    <property type="match status" value="1"/>
</dbReference>
<dbReference type="Proteomes" id="UP001431313">
    <property type="component" value="Unassembled WGS sequence"/>
</dbReference>
<reference evidence="2" key="1">
    <citation type="submission" date="2022-08" db="EMBL/GenBank/DDBJ databases">
        <authorList>
            <person name="Somphong A."/>
            <person name="Phongsopitanun W."/>
        </authorList>
    </citation>
    <scope>NUCLEOTIDE SEQUENCE</scope>
    <source>
        <strain evidence="2">LP05-1</strain>
    </source>
</reference>
<dbReference type="Pfam" id="PF00144">
    <property type="entry name" value="Beta-lactamase"/>
    <property type="match status" value="1"/>
</dbReference>
<accession>A0ABT2CLD6</accession>
<feature type="domain" description="Beta-lactamase-related" evidence="1">
    <location>
        <begin position="61"/>
        <end position="380"/>
    </location>
</feature>
<evidence type="ECO:0000259" key="1">
    <source>
        <dbReference type="Pfam" id="PF00144"/>
    </source>
</evidence>
<dbReference type="Gene3D" id="3.40.710.10">
    <property type="entry name" value="DD-peptidase/beta-lactamase superfamily"/>
    <property type="match status" value="1"/>
</dbReference>
<dbReference type="InterPro" id="IPR012338">
    <property type="entry name" value="Beta-lactam/transpept-like"/>
</dbReference>
<dbReference type="EMBL" id="JANUGQ010000020">
    <property type="protein sequence ID" value="MCS0638232.1"/>
    <property type="molecule type" value="Genomic_DNA"/>
</dbReference>
<dbReference type="SUPFAM" id="SSF56601">
    <property type="entry name" value="beta-lactamase/transpeptidase-like"/>
    <property type="match status" value="1"/>
</dbReference>